<name>A0A061DCF5_BABBI</name>
<accession>A0A061DCF5</accession>
<evidence type="ECO:0000313" key="2">
    <source>
        <dbReference type="EMBL" id="CDR96679.1"/>
    </source>
</evidence>
<dbReference type="OrthoDB" id="365709at2759"/>
<dbReference type="AlphaFoldDB" id="A0A061DCF5"/>
<evidence type="ECO:0008006" key="4">
    <source>
        <dbReference type="Google" id="ProtNLM"/>
    </source>
</evidence>
<dbReference type="Proteomes" id="UP000033188">
    <property type="component" value="Chromosome 3"/>
</dbReference>
<proteinExistence type="predicted"/>
<dbReference type="GeneID" id="24565220"/>
<dbReference type="EMBL" id="LK391709">
    <property type="protein sequence ID" value="CDR96679.1"/>
    <property type="molecule type" value="Genomic_DNA"/>
</dbReference>
<feature type="compositionally biased region" description="Basic and acidic residues" evidence="1">
    <location>
        <begin position="416"/>
        <end position="433"/>
    </location>
</feature>
<feature type="region of interest" description="Disordered" evidence="1">
    <location>
        <begin position="399"/>
        <end position="435"/>
    </location>
</feature>
<keyword evidence="3" id="KW-1185">Reference proteome</keyword>
<dbReference type="VEuPathDB" id="PiroplasmaDB:BBBOND_0305830"/>
<gene>
    <name evidence="2" type="ORF">BBBOND_0305830</name>
</gene>
<dbReference type="RefSeq" id="XP_012768865.1">
    <property type="nucleotide sequence ID" value="XM_012913411.1"/>
</dbReference>
<organism evidence="2 3">
    <name type="scientific">Babesia bigemina</name>
    <dbReference type="NCBI Taxonomy" id="5866"/>
    <lineage>
        <taxon>Eukaryota</taxon>
        <taxon>Sar</taxon>
        <taxon>Alveolata</taxon>
        <taxon>Apicomplexa</taxon>
        <taxon>Aconoidasida</taxon>
        <taxon>Piroplasmida</taxon>
        <taxon>Babesiidae</taxon>
        <taxon>Babesia</taxon>
    </lineage>
</organism>
<reference evidence="3" key="1">
    <citation type="journal article" date="2014" name="Nucleic Acids Res.">
        <title>The evolutionary dynamics of variant antigen genes in Babesia reveal a history of genomic innovation underlying host-parasite interaction.</title>
        <authorList>
            <person name="Jackson A.P."/>
            <person name="Otto T.D."/>
            <person name="Darby A."/>
            <person name="Ramaprasad A."/>
            <person name="Xia D."/>
            <person name="Echaide I.E."/>
            <person name="Farber M."/>
            <person name="Gahlot S."/>
            <person name="Gamble J."/>
            <person name="Gupta D."/>
            <person name="Gupta Y."/>
            <person name="Jackson L."/>
            <person name="Malandrin L."/>
            <person name="Malas T.B."/>
            <person name="Moussa E."/>
            <person name="Nair M."/>
            <person name="Reid A.J."/>
            <person name="Sanders M."/>
            <person name="Sharma J."/>
            <person name="Tracey A."/>
            <person name="Quail M.A."/>
            <person name="Weir W."/>
            <person name="Wastling J.M."/>
            <person name="Hall N."/>
            <person name="Willadsen P."/>
            <person name="Lingelbach K."/>
            <person name="Shiels B."/>
            <person name="Tait A."/>
            <person name="Berriman M."/>
            <person name="Allred D.R."/>
            <person name="Pain A."/>
        </authorList>
    </citation>
    <scope>NUCLEOTIDE SEQUENCE [LARGE SCALE GENOMIC DNA]</scope>
    <source>
        <strain evidence="3">Bond</strain>
    </source>
</reference>
<evidence type="ECO:0000256" key="1">
    <source>
        <dbReference type="SAM" id="MobiDB-lite"/>
    </source>
</evidence>
<protein>
    <recommendedName>
        <fullName evidence="4">GYF domain-containing protein</fullName>
    </recommendedName>
</protein>
<evidence type="ECO:0000313" key="3">
    <source>
        <dbReference type="Proteomes" id="UP000033188"/>
    </source>
</evidence>
<dbReference type="KEGG" id="bbig:BBBOND_0305830"/>
<sequence>MAESECCQRRSAALSNMLEWYYRDPVGRTYGPVNSFKLVYLIYSNFFEEDTPFASCQGGRITAADFDPLRKLLPTLQNDFMEYNEDVFACQHYMDSMLHAPDDAVDSEIREVEVLPPSVPTKQYTVQFVERTDTIVDVDDHHMLHRSSDSDISATEPAGDQVFDEVPMAEPSPRETHAELERQYSRVTIPSLEDYRRQQPPVAAYHQDYTFGYNGQLNTSRHDLHSDIAIPVRLDTGAYMDAYHGVTSSTAPFRRGRTGAPVLDVTREPVERHLTANYGRTTDAFDMSGSGYTVPNLHEDDRETAALGSMPTSVILPSTAAPSEEPTQQRIVKRTTKSYPIIDEGMSNGISHKAEEAADTPAGIAEYGMSQLSPIGIPPPNIKNWLSGDDTPYIPLGALGQLPTEDHSSALAGKSSRHDPVAERSAGSKDQRLHAGRSAHLSMSLASVDAGTQTRGASESRLAQSWWREDSATHHDASYNAHIPRPPGVFPSTSHSASMYNDGSNVPKTESLMPAHHMLIKQRLQSNLRETQAHLSRIPSRKISHVLSQSHGKLFMDRSLLEDGV</sequence>